<comment type="subcellular location">
    <subcellularLocation>
        <location evidence="1">Membrane</location>
    </subcellularLocation>
</comment>
<sequence length="499" mass="56339">MYYFGYLSSSLNINYDPKTHALHITVIQGPLYSVHSFSILENDSQELSTIPPNFSFPFPARTNLIHLCLDQIKDSYLNSGFPFADLSLKKFDLIPNKNQVDLIVNVVPGTKFFFGETSFLQQNRCSNKFLREHLTFKRNEVYSAKRVAETLKNLEKTGLFEEVRSEFGPPDHLTHSLPIIFRVPEASPRSAGLGFSISTHNGLGAVLDWSHENLWGAHEQVHFYTMLNQSEQELHISYLNPFRKAQDLSLAAAISAKRRLCYDALEHSGALSLDLLLGPRSLQKIGIKIEKFYDTLVGESFLFSVPFEGSHPYFDRTGQSLSTIRFWWTGEPILSFAAKQVYFLKLQGGLALRLPLLKDGYVAFHTQAHSIMGTERDQVPLALRCFGGSSHILRGYAYRSVSPLSTEGMPIGGMSLLAFSIEPRIPLSKDLDFVSFLDMGQTYPQSCPNRNNSFLYSVGVGLRKRTPLGFIRADVGFPLNRRAHLDNPMELYILFGENF</sequence>
<feature type="domain" description="Bacterial surface antigen (D15)" evidence="3">
    <location>
        <begin position="324"/>
        <end position="499"/>
    </location>
</feature>
<protein>
    <submittedName>
        <fullName evidence="4">Outer membrane protein</fullName>
    </submittedName>
</protein>
<dbReference type="Proteomes" id="UP000253816">
    <property type="component" value="Unassembled WGS sequence"/>
</dbReference>
<organism evidence="4 5">
    <name type="scientific">Candidatus Similichlamydia laticola</name>
    <dbReference type="NCBI Taxonomy" id="2170265"/>
    <lineage>
        <taxon>Bacteria</taxon>
        <taxon>Pseudomonadati</taxon>
        <taxon>Chlamydiota</taxon>
        <taxon>Chlamydiia</taxon>
        <taxon>Parachlamydiales</taxon>
        <taxon>Candidatus Parilichlamydiaceae</taxon>
        <taxon>Candidatus Similichlamydia</taxon>
    </lineage>
</organism>
<evidence type="ECO:0000313" key="4">
    <source>
        <dbReference type="EMBL" id="RDB31641.1"/>
    </source>
</evidence>
<dbReference type="PANTHER" id="PTHR12815">
    <property type="entry name" value="SORTING AND ASSEMBLY MACHINERY SAMM50 PROTEIN FAMILY MEMBER"/>
    <property type="match status" value="1"/>
</dbReference>
<gene>
    <name evidence="4" type="ORF">HAT2_00252</name>
</gene>
<name>A0A369KAL1_9BACT</name>
<accession>A0A369KAL1</accession>
<dbReference type="Pfam" id="PF01103">
    <property type="entry name" value="Omp85"/>
    <property type="match status" value="1"/>
</dbReference>
<dbReference type="Gene3D" id="3.10.20.310">
    <property type="entry name" value="membrane protein fhac"/>
    <property type="match status" value="1"/>
</dbReference>
<dbReference type="EMBL" id="QQBG01000010">
    <property type="protein sequence ID" value="RDB31641.1"/>
    <property type="molecule type" value="Genomic_DNA"/>
</dbReference>
<keyword evidence="2" id="KW-0472">Membrane</keyword>
<dbReference type="AlphaFoldDB" id="A0A369KAL1"/>
<comment type="caution">
    <text evidence="4">The sequence shown here is derived from an EMBL/GenBank/DDBJ whole genome shotgun (WGS) entry which is preliminary data.</text>
</comment>
<evidence type="ECO:0000313" key="5">
    <source>
        <dbReference type="Proteomes" id="UP000253816"/>
    </source>
</evidence>
<evidence type="ECO:0000256" key="2">
    <source>
        <dbReference type="ARBA" id="ARBA00023136"/>
    </source>
</evidence>
<dbReference type="PANTHER" id="PTHR12815:SF42">
    <property type="entry name" value="BACTERIAL SURFACE ANTIGEN (D15) DOMAIN-CONTAINING PROTEIN"/>
    <property type="match status" value="1"/>
</dbReference>
<evidence type="ECO:0000259" key="3">
    <source>
        <dbReference type="Pfam" id="PF01103"/>
    </source>
</evidence>
<proteinExistence type="predicted"/>
<keyword evidence="5" id="KW-1185">Reference proteome</keyword>
<dbReference type="InterPro" id="IPR000184">
    <property type="entry name" value="Bac_surfAg_D15"/>
</dbReference>
<reference evidence="4 5" key="1">
    <citation type="submission" date="2018-07" db="EMBL/GenBank/DDBJ databases">
        <title>Comparative genomics of the Candidatus Parilichlamydiaceae reveals evidence of convergent evolution and genome reduction in the phylum Chlamydiae.</title>
        <authorList>
            <person name="Taylor-Brown A."/>
            <person name="Polkinghorne A."/>
        </authorList>
    </citation>
    <scope>NUCLEOTIDE SEQUENCE [LARGE SCALE GENOMIC DNA]</scope>
    <source>
        <strain evidence="4 5">Hat2</strain>
    </source>
</reference>
<evidence type="ECO:0000256" key="1">
    <source>
        <dbReference type="ARBA" id="ARBA00004370"/>
    </source>
</evidence>
<dbReference type="GO" id="GO:0019867">
    <property type="term" value="C:outer membrane"/>
    <property type="evidence" value="ECO:0007669"/>
    <property type="project" value="InterPro"/>
</dbReference>
<dbReference type="Gene3D" id="2.40.160.50">
    <property type="entry name" value="membrane protein fhac: a member of the omp85/tpsb transporter family"/>
    <property type="match status" value="1"/>
</dbReference>
<dbReference type="InterPro" id="IPR039910">
    <property type="entry name" value="D15-like"/>
</dbReference>